<dbReference type="InterPro" id="IPR025713">
    <property type="entry name" value="MotB-like_N_dom"/>
</dbReference>
<evidence type="ECO:0000259" key="4">
    <source>
        <dbReference type="Pfam" id="PF13677"/>
    </source>
</evidence>
<dbReference type="Pfam" id="PF13677">
    <property type="entry name" value="MotB_plug"/>
    <property type="match status" value="1"/>
</dbReference>
<dbReference type="AlphaFoldDB" id="X1NYZ4"/>
<evidence type="ECO:0000256" key="2">
    <source>
        <dbReference type="ARBA" id="ARBA00023136"/>
    </source>
</evidence>
<organism evidence="5">
    <name type="scientific">marine sediment metagenome</name>
    <dbReference type="NCBI Taxonomy" id="412755"/>
    <lineage>
        <taxon>unclassified sequences</taxon>
        <taxon>metagenomes</taxon>
        <taxon>ecological metagenomes</taxon>
    </lineage>
</organism>
<proteinExistence type="predicted"/>
<dbReference type="GO" id="GO:0016020">
    <property type="term" value="C:membrane"/>
    <property type="evidence" value="ECO:0007669"/>
    <property type="project" value="UniProtKB-SubCell"/>
</dbReference>
<accession>X1NYZ4</accession>
<protein>
    <recommendedName>
        <fullName evidence="4">Motility protein B-like N-terminal domain-containing protein</fullName>
    </recommendedName>
</protein>
<feature type="domain" description="Motility protein B-like N-terminal" evidence="4">
    <location>
        <begin position="13"/>
        <end position="62"/>
    </location>
</feature>
<feature type="transmembrane region" description="Helical" evidence="3">
    <location>
        <begin position="23"/>
        <end position="47"/>
    </location>
</feature>
<gene>
    <name evidence="5" type="ORF">S06H3_28981</name>
</gene>
<evidence type="ECO:0000256" key="1">
    <source>
        <dbReference type="ARBA" id="ARBA00004370"/>
    </source>
</evidence>
<keyword evidence="3" id="KW-0812">Transmembrane</keyword>
<comment type="caution">
    <text evidence="5">The sequence shown here is derived from an EMBL/GenBank/DDBJ whole genome shotgun (WGS) entry which is preliminary data.</text>
</comment>
<name>X1NYZ4_9ZZZZ</name>
<evidence type="ECO:0000256" key="3">
    <source>
        <dbReference type="SAM" id="Phobius"/>
    </source>
</evidence>
<evidence type="ECO:0000313" key="5">
    <source>
        <dbReference type="EMBL" id="GAI31970.1"/>
    </source>
</evidence>
<keyword evidence="2 3" id="KW-0472">Membrane</keyword>
<dbReference type="EMBL" id="BARV01016952">
    <property type="protein sequence ID" value="GAI31970.1"/>
    <property type="molecule type" value="Genomic_DNA"/>
</dbReference>
<comment type="subcellular location">
    <subcellularLocation>
        <location evidence="1">Membrane</location>
    </subcellularLocation>
</comment>
<keyword evidence="3" id="KW-1133">Transmembrane helix</keyword>
<reference evidence="5" key="1">
    <citation type="journal article" date="2014" name="Front. Microbiol.">
        <title>High frequency of phylogenetically diverse reductive dehalogenase-homologous genes in deep subseafloor sedimentary metagenomes.</title>
        <authorList>
            <person name="Kawai M."/>
            <person name="Futagami T."/>
            <person name="Toyoda A."/>
            <person name="Takaki Y."/>
            <person name="Nishi S."/>
            <person name="Hori S."/>
            <person name="Arai W."/>
            <person name="Tsubouchi T."/>
            <person name="Morono Y."/>
            <person name="Uchiyama I."/>
            <person name="Ito T."/>
            <person name="Fujiyama A."/>
            <person name="Inagaki F."/>
            <person name="Takami H."/>
        </authorList>
    </citation>
    <scope>NUCLEOTIDE SEQUENCE</scope>
    <source>
        <strain evidence="5">Expedition CK06-06</strain>
    </source>
</reference>
<sequence>MADKHRHLLETEEETTPQTTMWIIPYGTLMTVLMIFFLVLYAFSFVVSEVKFERIVQSLQKDMGGEVNKEYMERVIRKAREREVAEEMYGLIDEKRLKKFANVRIDKERNKNNI</sequence>